<dbReference type="PRINTS" id="PR00080">
    <property type="entry name" value="SDRFAMILY"/>
</dbReference>
<evidence type="ECO:0008006" key="6">
    <source>
        <dbReference type="Google" id="ProtNLM"/>
    </source>
</evidence>
<dbReference type="Proteomes" id="UP000247498">
    <property type="component" value="Unassembled WGS sequence"/>
</dbReference>
<dbReference type="PANTHER" id="PTHR24320:SF148">
    <property type="entry name" value="NAD(P)-BINDING ROSSMANN-FOLD SUPERFAMILY PROTEIN"/>
    <property type="match status" value="1"/>
</dbReference>
<dbReference type="OrthoDB" id="191139at2759"/>
<keyword evidence="2" id="KW-0560">Oxidoreductase</keyword>
<evidence type="ECO:0000256" key="1">
    <source>
        <dbReference type="ARBA" id="ARBA00006484"/>
    </source>
</evidence>
<dbReference type="AlphaFoldDB" id="A0A2V0P025"/>
<dbReference type="PANTHER" id="PTHR24320">
    <property type="entry name" value="RETINOL DEHYDROGENASE"/>
    <property type="match status" value="1"/>
</dbReference>
<dbReference type="SUPFAM" id="SSF51735">
    <property type="entry name" value="NAD(P)-binding Rossmann-fold domains"/>
    <property type="match status" value="1"/>
</dbReference>
<dbReference type="Gene3D" id="3.40.50.720">
    <property type="entry name" value="NAD(P)-binding Rossmann-like Domain"/>
    <property type="match status" value="1"/>
</dbReference>
<evidence type="ECO:0000256" key="2">
    <source>
        <dbReference type="ARBA" id="ARBA00023002"/>
    </source>
</evidence>
<evidence type="ECO:0000313" key="4">
    <source>
        <dbReference type="EMBL" id="GBF92929.1"/>
    </source>
</evidence>
<reference evidence="4 5" key="1">
    <citation type="journal article" date="2018" name="Sci. Rep.">
        <title>Raphidocelis subcapitata (=Pseudokirchneriella subcapitata) provides an insight into genome evolution and environmental adaptations in the Sphaeropleales.</title>
        <authorList>
            <person name="Suzuki S."/>
            <person name="Yamaguchi H."/>
            <person name="Nakajima N."/>
            <person name="Kawachi M."/>
        </authorList>
    </citation>
    <scope>NUCLEOTIDE SEQUENCE [LARGE SCALE GENOMIC DNA]</scope>
    <source>
        <strain evidence="4 5">NIES-35</strain>
    </source>
</reference>
<name>A0A2V0P025_9CHLO</name>
<dbReference type="PRINTS" id="PR00081">
    <property type="entry name" value="GDHRDH"/>
</dbReference>
<dbReference type="STRING" id="307507.A0A2V0P025"/>
<dbReference type="InterPro" id="IPR036291">
    <property type="entry name" value="NAD(P)-bd_dom_sf"/>
</dbReference>
<keyword evidence="5" id="KW-1185">Reference proteome</keyword>
<protein>
    <recommendedName>
        <fullName evidence="6">Short-chain dehydrogenase</fullName>
    </recommendedName>
</protein>
<dbReference type="GO" id="GO:0016491">
    <property type="term" value="F:oxidoreductase activity"/>
    <property type="evidence" value="ECO:0007669"/>
    <property type="project" value="UniProtKB-KW"/>
</dbReference>
<sequence>MPDEKKYSIVTGANSGIGREVAAGLMAAGHHVVLACRNQEACEVAAAALAAAQPRGSCECSRIDLEDLGSVRAFAARHRAALRRERRALSVLVNNAGLMGPPNRPDGADRHLWANHLGPYLLTRLLVPAFDRKGGGRVVNVASRAHYLGSVKVAREGGGGGGGGGLGGDEAAGGGGGGGWRIEGDPGWWFWQYARSKLCNVLFTRELQQRHPHVASSSVSPGFVGTAIFSNLPWPARLLAAPARALARTPEQGAATAVWAATAEEAGGMAPEARLFLHDCAPLKPSALALDAELSRALWEASARAVGIHPDRDD</sequence>
<evidence type="ECO:0000313" key="5">
    <source>
        <dbReference type="Proteomes" id="UP000247498"/>
    </source>
</evidence>
<evidence type="ECO:0000256" key="3">
    <source>
        <dbReference type="RuleBase" id="RU000363"/>
    </source>
</evidence>
<accession>A0A2V0P025</accession>
<comment type="caution">
    <text evidence="4">The sequence shown here is derived from an EMBL/GenBank/DDBJ whole genome shotgun (WGS) entry which is preliminary data.</text>
</comment>
<proteinExistence type="inferred from homology"/>
<dbReference type="InParanoid" id="A0A2V0P025"/>
<comment type="similarity">
    <text evidence="1 3">Belongs to the short-chain dehydrogenases/reductases (SDR) family.</text>
</comment>
<organism evidence="4 5">
    <name type="scientific">Raphidocelis subcapitata</name>
    <dbReference type="NCBI Taxonomy" id="307507"/>
    <lineage>
        <taxon>Eukaryota</taxon>
        <taxon>Viridiplantae</taxon>
        <taxon>Chlorophyta</taxon>
        <taxon>core chlorophytes</taxon>
        <taxon>Chlorophyceae</taxon>
        <taxon>CS clade</taxon>
        <taxon>Sphaeropleales</taxon>
        <taxon>Selenastraceae</taxon>
        <taxon>Raphidocelis</taxon>
    </lineage>
</organism>
<dbReference type="InterPro" id="IPR002347">
    <property type="entry name" value="SDR_fam"/>
</dbReference>
<dbReference type="Pfam" id="PF00106">
    <property type="entry name" value="adh_short"/>
    <property type="match status" value="1"/>
</dbReference>
<gene>
    <name evidence="4" type="ORF">Rsub_05765</name>
</gene>
<dbReference type="EMBL" id="BDRX01000036">
    <property type="protein sequence ID" value="GBF92929.1"/>
    <property type="molecule type" value="Genomic_DNA"/>
</dbReference>